<comment type="subcellular location">
    <subcellularLocation>
        <location evidence="2">Cytoplasm</location>
    </subcellularLocation>
    <subcellularLocation>
        <location evidence="1">Endoplasmic reticulum membrane</location>
        <topology evidence="1">Single-pass membrane protein</topology>
    </subcellularLocation>
</comment>
<dbReference type="PANTHER" id="PTHR28621:SF1">
    <property type="entry name" value="SELENOPROTEIN S"/>
    <property type="match status" value="1"/>
</dbReference>
<evidence type="ECO:0000256" key="9">
    <source>
        <dbReference type="ARBA" id="ARBA00023136"/>
    </source>
</evidence>
<sequence>MGHVQLVRLPREVVKSKVRPDTCLQRRRGWLNFLLLHVEWSRQTGGPESDRELIYQWVRIVSQQETWCVSSLLAGELLSQYGWPLLLVSVLGYLLIQYLSKWISRQSSNSSAPQTPQDAALVARRQEALEAARRKMQEELDAKAVIFKEKQKQQEEEKRRQKVELWESMKEGKSYKRTAKSPQTTEEASSSSTTVLKAKTDKKPLRSAGILFWRPRLCRPWRQANKD</sequence>
<evidence type="ECO:0000256" key="4">
    <source>
        <dbReference type="ARBA" id="ARBA00022490"/>
    </source>
</evidence>
<dbReference type="Gene3D" id="6.10.250.2950">
    <property type="match status" value="1"/>
</dbReference>
<evidence type="ECO:0000256" key="3">
    <source>
        <dbReference type="ARBA" id="ARBA00011034"/>
    </source>
</evidence>
<dbReference type="GO" id="GO:0036513">
    <property type="term" value="C:Derlin-1 retrotranslocation complex"/>
    <property type="evidence" value="ECO:0007669"/>
    <property type="project" value="TreeGrafter"/>
</dbReference>
<keyword evidence="4" id="KW-0963">Cytoplasm</keyword>
<evidence type="ECO:0000256" key="7">
    <source>
        <dbReference type="ARBA" id="ARBA00022933"/>
    </source>
</evidence>
<protein>
    <submittedName>
        <fullName evidence="11">Selenoprotein S</fullName>
    </submittedName>
</protein>
<evidence type="ECO:0000256" key="1">
    <source>
        <dbReference type="ARBA" id="ARBA00004389"/>
    </source>
</evidence>
<dbReference type="GO" id="GO:0036502">
    <property type="term" value="C:Derlin-1-VIMP complex"/>
    <property type="evidence" value="ECO:0007669"/>
    <property type="project" value="TreeGrafter"/>
</dbReference>
<comment type="similarity">
    <text evidence="3">Belongs to the selenoprotein S family.</text>
</comment>
<keyword evidence="6" id="KW-0256">Endoplasmic reticulum</keyword>
<dbReference type="Proteomes" id="UP000694558">
    <property type="component" value="Chromosome 5"/>
</dbReference>
<keyword evidence="8" id="KW-1133">Transmembrane helix</keyword>
<evidence type="ECO:0000256" key="10">
    <source>
        <dbReference type="SAM" id="MobiDB-lite"/>
    </source>
</evidence>
<evidence type="ECO:0000313" key="11">
    <source>
        <dbReference type="Ensembl" id="ENSSMAP00000057931.1"/>
    </source>
</evidence>
<dbReference type="AlphaFoldDB" id="A0A8D3DEH2"/>
<keyword evidence="5" id="KW-0812">Transmembrane</keyword>
<dbReference type="GeneTree" id="ENSGT00940000166109"/>
<dbReference type="Ensembl" id="ENSSMAT00000041926.1">
    <property type="protein sequence ID" value="ENSSMAP00000057931.1"/>
    <property type="gene ID" value="ENSSMAG00000014590.2"/>
</dbReference>
<evidence type="ECO:0000256" key="2">
    <source>
        <dbReference type="ARBA" id="ARBA00004496"/>
    </source>
</evidence>
<evidence type="ECO:0000256" key="5">
    <source>
        <dbReference type="ARBA" id="ARBA00022692"/>
    </source>
</evidence>
<dbReference type="GO" id="GO:0030970">
    <property type="term" value="P:retrograde protein transport, ER to cytosol"/>
    <property type="evidence" value="ECO:0007669"/>
    <property type="project" value="TreeGrafter"/>
</dbReference>
<accession>A0A8D3DEH2</accession>
<organism evidence="11 12">
    <name type="scientific">Scophthalmus maximus</name>
    <name type="common">Turbot</name>
    <name type="synonym">Psetta maxima</name>
    <dbReference type="NCBI Taxonomy" id="52904"/>
    <lineage>
        <taxon>Eukaryota</taxon>
        <taxon>Metazoa</taxon>
        <taxon>Chordata</taxon>
        <taxon>Craniata</taxon>
        <taxon>Vertebrata</taxon>
        <taxon>Euteleostomi</taxon>
        <taxon>Actinopterygii</taxon>
        <taxon>Neopterygii</taxon>
        <taxon>Teleostei</taxon>
        <taxon>Neoteleostei</taxon>
        <taxon>Acanthomorphata</taxon>
        <taxon>Carangaria</taxon>
        <taxon>Pleuronectiformes</taxon>
        <taxon>Pleuronectoidei</taxon>
        <taxon>Scophthalmidae</taxon>
        <taxon>Scophthalmus</taxon>
    </lineage>
</organism>
<dbReference type="Pfam" id="PF06936">
    <property type="entry name" value="Selenoprotein_S"/>
    <property type="match status" value="1"/>
</dbReference>
<keyword evidence="9" id="KW-0472">Membrane</keyword>
<evidence type="ECO:0000313" key="12">
    <source>
        <dbReference type="Proteomes" id="UP000694558"/>
    </source>
</evidence>
<dbReference type="InterPro" id="IPR009703">
    <property type="entry name" value="Selenoprotein_S"/>
</dbReference>
<reference evidence="11" key="2">
    <citation type="submission" date="2025-08" db="UniProtKB">
        <authorList>
            <consortium name="Ensembl"/>
        </authorList>
    </citation>
    <scope>IDENTIFICATION</scope>
</reference>
<name>A0A8D3DEH2_SCOMX</name>
<feature type="compositionally biased region" description="Low complexity" evidence="10">
    <location>
        <begin position="184"/>
        <end position="194"/>
    </location>
</feature>
<reference evidence="11" key="1">
    <citation type="submission" date="2023-05" db="EMBL/GenBank/DDBJ databases">
        <title>High-quality long-read genome of Scophthalmus maximus.</title>
        <authorList>
            <person name="Lien S."/>
            <person name="Martinez P."/>
        </authorList>
    </citation>
    <scope>NUCLEOTIDE SEQUENCE [LARGE SCALE GENOMIC DNA]</scope>
</reference>
<feature type="region of interest" description="Disordered" evidence="10">
    <location>
        <begin position="171"/>
        <end position="201"/>
    </location>
</feature>
<evidence type="ECO:0000256" key="6">
    <source>
        <dbReference type="ARBA" id="ARBA00022824"/>
    </source>
</evidence>
<dbReference type="GO" id="GO:0030968">
    <property type="term" value="P:endoplasmic reticulum unfolded protein response"/>
    <property type="evidence" value="ECO:0007669"/>
    <property type="project" value="TreeGrafter"/>
</dbReference>
<keyword evidence="7" id="KW-0712">Selenocysteine</keyword>
<proteinExistence type="inferred from homology"/>
<dbReference type="PANTHER" id="PTHR28621">
    <property type="entry name" value="SELENOPROTEIN S"/>
    <property type="match status" value="1"/>
</dbReference>
<evidence type="ECO:0000256" key="8">
    <source>
        <dbReference type="ARBA" id="ARBA00022989"/>
    </source>
</evidence>